<dbReference type="EMBL" id="JAUUTY010000797">
    <property type="protein sequence ID" value="KAK1580357.1"/>
    <property type="molecule type" value="Genomic_DNA"/>
</dbReference>
<accession>A0AAD8V229</accession>
<organism evidence="6 8">
    <name type="scientific">Lolium multiflorum</name>
    <name type="common">Italian ryegrass</name>
    <name type="synonym">Lolium perenne subsp. multiflorum</name>
    <dbReference type="NCBI Taxonomy" id="4521"/>
    <lineage>
        <taxon>Eukaryota</taxon>
        <taxon>Viridiplantae</taxon>
        <taxon>Streptophyta</taxon>
        <taxon>Embryophyta</taxon>
        <taxon>Tracheophyta</taxon>
        <taxon>Spermatophyta</taxon>
        <taxon>Magnoliopsida</taxon>
        <taxon>Liliopsida</taxon>
        <taxon>Poales</taxon>
        <taxon>Poaceae</taxon>
        <taxon>BOP clade</taxon>
        <taxon>Pooideae</taxon>
        <taxon>Poodae</taxon>
        <taxon>Poeae</taxon>
        <taxon>Poeae Chloroplast Group 2 (Poeae type)</taxon>
        <taxon>Loliodinae</taxon>
        <taxon>Loliinae</taxon>
        <taxon>Lolium</taxon>
    </lineage>
</organism>
<evidence type="ECO:0000313" key="7">
    <source>
        <dbReference type="EMBL" id="KAK1644282.1"/>
    </source>
</evidence>
<evidence type="ECO:0000256" key="4">
    <source>
        <dbReference type="SAM" id="SignalP"/>
    </source>
</evidence>
<feature type="signal peptide" evidence="4">
    <location>
        <begin position="1"/>
        <end position="22"/>
    </location>
</feature>
<dbReference type="Proteomes" id="UP001231189">
    <property type="component" value="Unassembled WGS sequence"/>
</dbReference>
<reference evidence="6" key="1">
    <citation type="submission" date="2023-07" db="EMBL/GenBank/DDBJ databases">
        <title>A chromosome-level genome assembly of Lolium multiflorum.</title>
        <authorList>
            <person name="Chen Y."/>
            <person name="Copetti D."/>
            <person name="Kolliker R."/>
            <person name="Studer B."/>
        </authorList>
    </citation>
    <scope>NUCLEOTIDE SEQUENCE</scope>
    <source>
        <strain evidence="6">02402/16</strain>
        <tissue evidence="6">Leaf</tissue>
    </source>
</reference>
<evidence type="ECO:0000256" key="2">
    <source>
        <dbReference type="ARBA" id="ARBA00007107"/>
    </source>
</evidence>
<dbReference type="SMART" id="SM00499">
    <property type="entry name" value="AAI"/>
    <property type="match status" value="1"/>
</dbReference>
<feature type="domain" description="Bifunctional inhibitor/plant lipid transfer protein/seed storage helical" evidence="5">
    <location>
        <begin position="28"/>
        <end position="140"/>
    </location>
</feature>
<dbReference type="CDD" id="cd00261">
    <property type="entry name" value="AAI_SS"/>
    <property type="match status" value="1"/>
</dbReference>
<dbReference type="InterPro" id="IPR016140">
    <property type="entry name" value="Bifunc_inhib/LTP/seed_store"/>
</dbReference>
<name>A0AAD8V229_LOLMU</name>
<evidence type="ECO:0000313" key="6">
    <source>
        <dbReference type="EMBL" id="KAK1580357.1"/>
    </source>
</evidence>
<comment type="caution">
    <text evidence="6">The sequence shown here is derived from an EMBL/GenBank/DDBJ whole genome shotgun (WGS) entry which is preliminary data.</text>
</comment>
<protein>
    <recommendedName>
        <fullName evidence="5">Bifunctional inhibitor/plant lipid transfer protein/seed storage helical domain-containing protein</fullName>
    </recommendedName>
</protein>
<keyword evidence="8" id="KW-1185">Reference proteome</keyword>
<proteinExistence type="inferred from homology"/>
<dbReference type="InterPro" id="IPR006105">
    <property type="entry name" value="Allergen/tryp_amyl_inhib_CS"/>
</dbReference>
<dbReference type="Pfam" id="PF00234">
    <property type="entry name" value="Tryp_alpha_amyl"/>
    <property type="match status" value="1"/>
</dbReference>
<dbReference type="GO" id="GO:0005576">
    <property type="term" value="C:extracellular region"/>
    <property type="evidence" value="ECO:0007669"/>
    <property type="project" value="UniProtKB-SubCell"/>
</dbReference>
<dbReference type="SUPFAM" id="SSF47699">
    <property type="entry name" value="Bifunctional inhibitor/lipid-transfer protein/seed storage 2S albumin"/>
    <property type="match status" value="1"/>
</dbReference>
<evidence type="ECO:0000259" key="5">
    <source>
        <dbReference type="SMART" id="SM00499"/>
    </source>
</evidence>
<dbReference type="GO" id="GO:0004867">
    <property type="term" value="F:serine-type endopeptidase inhibitor activity"/>
    <property type="evidence" value="ECO:0007669"/>
    <property type="project" value="InterPro"/>
</dbReference>
<dbReference type="InterPro" id="IPR006106">
    <property type="entry name" value="Allergen/soft/tryp_amyl_inhib"/>
</dbReference>
<dbReference type="PANTHER" id="PTHR34481">
    <property type="entry name" value="TRYPSIN/FACTOR XIIA INHIBITOR-RELATED"/>
    <property type="match status" value="1"/>
</dbReference>
<dbReference type="PROSITE" id="PS00426">
    <property type="entry name" value="CEREAL_TRYP_AMYL_INH"/>
    <property type="match status" value="1"/>
</dbReference>
<keyword evidence="4" id="KW-0732">Signal</keyword>
<dbReference type="AlphaFoldDB" id="A0AAD8V229"/>
<dbReference type="Gene3D" id="1.10.110.10">
    <property type="entry name" value="Plant lipid-transfer and hydrophobic proteins"/>
    <property type="match status" value="1"/>
</dbReference>
<comment type="similarity">
    <text evidence="2">Belongs to the protease inhibitor I6 (cereal trypsin/alpha-amylase inhibitor) family.</text>
</comment>
<comment type="subcellular location">
    <subcellularLocation>
        <location evidence="1">Secreted</location>
    </subcellularLocation>
</comment>
<feature type="chain" id="PRO_5042442398" description="Bifunctional inhibitor/plant lipid transfer protein/seed storage helical domain-containing protein" evidence="4">
    <location>
        <begin position="23"/>
        <end position="147"/>
    </location>
</feature>
<dbReference type="InterPro" id="IPR036312">
    <property type="entry name" value="Bifun_inhib/LTP/seed_sf"/>
</dbReference>
<evidence type="ECO:0000256" key="1">
    <source>
        <dbReference type="ARBA" id="ARBA00004613"/>
    </source>
</evidence>
<gene>
    <name evidence="6" type="ORF">QYE76_000092</name>
    <name evidence="7" type="ORF">QYE76_062087</name>
</gene>
<evidence type="ECO:0000313" key="8">
    <source>
        <dbReference type="Proteomes" id="UP001231189"/>
    </source>
</evidence>
<evidence type="ECO:0000256" key="3">
    <source>
        <dbReference type="ARBA" id="ARBA00022525"/>
    </source>
</evidence>
<sequence>MASNQLILFTTVLLSVLAATSASVGNQCIPGLAIPHNPLGNCRTYVVSEICHIGPRLLPSDMKQRCCWELSAIPAYCRCEALRILMDGVVTAEGVFEGHPFQDMHLPQRECSRQRQRNFAATLVVPQECSLTTIHGGPFCLNLPSVQ</sequence>
<dbReference type="PRINTS" id="PR00808">
    <property type="entry name" value="AMLASEINHBTR"/>
</dbReference>
<keyword evidence="3" id="KW-0964">Secreted</keyword>
<dbReference type="EMBL" id="JAUUTY010000004">
    <property type="protein sequence ID" value="KAK1644282.1"/>
    <property type="molecule type" value="Genomic_DNA"/>
</dbReference>
<dbReference type="PANTHER" id="PTHR34481:SF15">
    <property type="entry name" value="TRYPSIN_ALPHA-AMYLASE INHIBITOR CMX1_CMX3"/>
    <property type="match status" value="1"/>
</dbReference>